<keyword evidence="2" id="KW-1277">Toxin-antitoxin system</keyword>
<evidence type="ECO:0000313" key="3">
    <source>
        <dbReference type="EMBL" id="MBD8052017.1"/>
    </source>
</evidence>
<dbReference type="Pfam" id="PF04221">
    <property type="entry name" value="RelB"/>
    <property type="match status" value="1"/>
</dbReference>
<dbReference type="GO" id="GO:0015643">
    <property type="term" value="F:toxic substance binding"/>
    <property type="evidence" value="ECO:0007669"/>
    <property type="project" value="InterPro"/>
</dbReference>
<proteinExistence type="inferred from homology"/>
<dbReference type="PANTHER" id="PTHR38781">
    <property type="entry name" value="ANTITOXIN DINJ-RELATED"/>
    <property type="match status" value="1"/>
</dbReference>
<dbReference type="GO" id="GO:0000987">
    <property type="term" value="F:cis-regulatory region sequence-specific DNA binding"/>
    <property type="evidence" value="ECO:0007669"/>
    <property type="project" value="InterPro"/>
</dbReference>
<dbReference type="GO" id="GO:0044010">
    <property type="term" value="P:single-species biofilm formation"/>
    <property type="evidence" value="ECO:0007669"/>
    <property type="project" value="InterPro"/>
</dbReference>
<dbReference type="Gene3D" id="1.10.1220.10">
    <property type="entry name" value="Met repressor-like"/>
    <property type="match status" value="1"/>
</dbReference>
<dbReference type="NCBIfam" id="TIGR02384">
    <property type="entry name" value="RelB_DinJ"/>
    <property type="match status" value="1"/>
</dbReference>
<dbReference type="GO" id="GO:0006355">
    <property type="term" value="P:regulation of DNA-templated transcription"/>
    <property type="evidence" value="ECO:0007669"/>
    <property type="project" value="InterPro"/>
</dbReference>
<keyword evidence="4" id="KW-1185">Reference proteome</keyword>
<dbReference type="GO" id="GO:0006351">
    <property type="term" value="P:DNA-templated transcription"/>
    <property type="evidence" value="ECO:0007669"/>
    <property type="project" value="TreeGrafter"/>
</dbReference>
<dbReference type="AlphaFoldDB" id="A0A927FL08"/>
<dbReference type="RefSeq" id="WP_191820508.1">
    <property type="nucleotide sequence ID" value="NZ_JACYFT010000008.1"/>
</dbReference>
<evidence type="ECO:0000313" key="4">
    <source>
        <dbReference type="Proteomes" id="UP000647424"/>
    </source>
</evidence>
<dbReference type="PANTHER" id="PTHR38781:SF1">
    <property type="entry name" value="ANTITOXIN DINJ-RELATED"/>
    <property type="match status" value="1"/>
</dbReference>
<evidence type="ECO:0000256" key="2">
    <source>
        <dbReference type="ARBA" id="ARBA00022649"/>
    </source>
</evidence>
<comment type="caution">
    <text evidence="3">The sequence shown here is derived from an EMBL/GenBank/DDBJ whole genome shotgun (WGS) entry which is preliminary data.</text>
</comment>
<comment type="similarity">
    <text evidence="1">Belongs to the RelB/DinJ antitoxin family.</text>
</comment>
<dbReference type="InterPro" id="IPR026262">
    <property type="entry name" value="DinJ"/>
</dbReference>
<dbReference type="InterPro" id="IPR007337">
    <property type="entry name" value="RelB/DinJ"/>
</dbReference>
<dbReference type="Proteomes" id="UP000647424">
    <property type="component" value="Unassembled WGS sequence"/>
</dbReference>
<name>A0A927FL08_9BURK</name>
<accession>A0A927FL08</accession>
<evidence type="ECO:0000256" key="1">
    <source>
        <dbReference type="ARBA" id="ARBA00010562"/>
    </source>
</evidence>
<protein>
    <submittedName>
        <fullName evidence="3">Type II toxin-antitoxin system RelB/DinJ family antitoxin</fullName>
    </submittedName>
</protein>
<gene>
    <name evidence="3" type="ORF">IC609_15880</name>
</gene>
<dbReference type="InterPro" id="IPR013321">
    <property type="entry name" value="Arc_rbn_hlx_hlx"/>
</dbReference>
<dbReference type="PIRSF" id="PIRSF003108">
    <property type="entry name" value="DinJ"/>
    <property type="match status" value="1"/>
</dbReference>
<reference evidence="3" key="1">
    <citation type="submission" date="2020-09" db="EMBL/GenBank/DDBJ databases">
        <title>Genome seq and assembly of Limnohabitants sp.</title>
        <authorList>
            <person name="Chhetri G."/>
        </authorList>
    </citation>
    <scope>NUCLEOTIDE SEQUENCE</scope>
    <source>
        <strain evidence="3">JUR4</strain>
    </source>
</reference>
<sequence length="87" mass="10266">MSNSTMYQFRIDEQEKAETFEILQEMGIKPAQAVRLFFRQIRKTHALPFPIEHTPNERTAKILLQSDAQKDYKRVNSVDDLFADLHK</sequence>
<organism evidence="3 4">
    <name type="scientific">Limnohabitans radicicola</name>
    <dbReference type="NCBI Taxonomy" id="2771427"/>
    <lineage>
        <taxon>Bacteria</taxon>
        <taxon>Pseudomonadati</taxon>
        <taxon>Pseudomonadota</taxon>
        <taxon>Betaproteobacteria</taxon>
        <taxon>Burkholderiales</taxon>
        <taxon>Comamonadaceae</taxon>
        <taxon>Limnohabitans</taxon>
    </lineage>
</organism>
<dbReference type="EMBL" id="JACYFT010000008">
    <property type="protein sequence ID" value="MBD8052017.1"/>
    <property type="molecule type" value="Genomic_DNA"/>
</dbReference>